<gene>
    <name evidence="5" type="ORF">DSCW_64520</name>
</gene>
<keyword evidence="3" id="KW-0326">Glycosidase</keyword>
<dbReference type="PROSITE" id="PS00775">
    <property type="entry name" value="GLYCOSYL_HYDROL_F3"/>
    <property type="match status" value="1"/>
</dbReference>
<dbReference type="InterPro" id="IPR050226">
    <property type="entry name" value="NagZ_Beta-hexosaminidase"/>
</dbReference>
<name>A0A5K7ZE26_9BACT</name>
<dbReference type="Pfam" id="PF00933">
    <property type="entry name" value="Glyco_hydro_3"/>
    <property type="match status" value="1"/>
</dbReference>
<evidence type="ECO:0000256" key="3">
    <source>
        <dbReference type="ARBA" id="ARBA00023295"/>
    </source>
</evidence>
<organism evidence="5 6">
    <name type="scientific">Desulfosarcina widdelii</name>
    <dbReference type="NCBI Taxonomy" id="947919"/>
    <lineage>
        <taxon>Bacteria</taxon>
        <taxon>Pseudomonadati</taxon>
        <taxon>Thermodesulfobacteriota</taxon>
        <taxon>Desulfobacteria</taxon>
        <taxon>Desulfobacterales</taxon>
        <taxon>Desulfosarcinaceae</taxon>
        <taxon>Desulfosarcina</taxon>
    </lineage>
</organism>
<evidence type="ECO:0000313" key="6">
    <source>
        <dbReference type="Proteomes" id="UP000427769"/>
    </source>
</evidence>
<dbReference type="PANTHER" id="PTHR30480:SF16">
    <property type="entry name" value="GLYCOSIDE HYDROLASE FAMILY 3 DOMAIN PROTEIN"/>
    <property type="match status" value="1"/>
</dbReference>
<dbReference type="GO" id="GO:0004553">
    <property type="term" value="F:hydrolase activity, hydrolyzing O-glycosyl compounds"/>
    <property type="evidence" value="ECO:0007669"/>
    <property type="project" value="InterPro"/>
</dbReference>
<sequence>MDSISAETIAGQRLMVGFDGTAFNDDLKLLIGTLRVGGLILFSRNIEEPEQIRQLCRDCQAYARQCGLPPLFVAIDQEGGQVARLKPPFTQFPGNPAMRAFDDAVHFARTTARELKDVGINMDMAPVLDIAPENINSIMAQRAFGGDPQWVTAMGTTVIDHLQQRGVMAVAKHFPGIGRTVLDSHLALPDLDVDMAALTDVDLVPFAAAIANNVAGIMLSHIRYTTIDSIWPASLSPSVTADLLRGQMGYRGVVMTDDLDMGAIKPGYDIETAIKRILLSDVDIALICHKGPDIEAAWQTIHGAIAEDAGLKEKAKQSLQRILELKKNYLSGPWLQRYGLTAA</sequence>
<dbReference type="RefSeq" id="WP_155307606.1">
    <property type="nucleotide sequence ID" value="NZ_AP021875.1"/>
</dbReference>
<evidence type="ECO:0000256" key="1">
    <source>
        <dbReference type="ARBA" id="ARBA00005336"/>
    </source>
</evidence>
<dbReference type="InterPro" id="IPR017853">
    <property type="entry name" value="GH"/>
</dbReference>
<dbReference type="SUPFAM" id="SSF51445">
    <property type="entry name" value="(Trans)glycosidases"/>
    <property type="match status" value="1"/>
</dbReference>
<dbReference type="KEGG" id="dwd:DSCW_64520"/>
<feature type="domain" description="Glycoside hydrolase family 3 N-terminal" evidence="4">
    <location>
        <begin position="14"/>
        <end position="324"/>
    </location>
</feature>
<keyword evidence="6" id="KW-1185">Reference proteome</keyword>
<dbReference type="EMBL" id="AP021875">
    <property type="protein sequence ID" value="BBO79035.1"/>
    <property type="molecule type" value="Genomic_DNA"/>
</dbReference>
<dbReference type="GO" id="GO:0009254">
    <property type="term" value="P:peptidoglycan turnover"/>
    <property type="evidence" value="ECO:0007669"/>
    <property type="project" value="TreeGrafter"/>
</dbReference>
<dbReference type="AlphaFoldDB" id="A0A5K7ZE26"/>
<dbReference type="GO" id="GO:0005975">
    <property type="term" value="P:carbohydrate metabolic process"/>
    <property type="evidence" value="ECO:0007669"/>
    <property type="project" value="InterPro"/>
</dbReference>
<reference evidence="5 6" key="1">
    <citation type="submission" date="2019-11" db="EMBL/GenBank/DDBJ databases">
        <title>Comparative genomics of hydrocarbon-degrading Desulfosarcina strains.</title>
        <authorList>
            <person name="Watanabe M."/>
            <person name="Kojima H."/>
            <person name="Fukui M."/>
        </authorList>
    </citation>
    <scope>NUCLEOTIDE SEQUENCE [LARGE SCALE GENOMIC DNA]</scope>
    <source>
        <strain evidence="5 6">PP31</strain>
    </source>
</reference>
<accession>A0A5K7ZE26</accession>
<proteinExistence type="inferred from homology"/>
<dbReference type="Proteomes" id="UP000427769">
    <property type="component" value="Chromosome"/>
</dbReference>
<comment type="similarity">
    <text evidence="1">Belongs to the glycosyl hydrolase 3 family.</text>
</comment>
<evidence type="ECO:0000259" key="4">
    <source>
        <dbReference type="Pfam" id="PF00933"/>
    </source>
</evidence>
<dbReference type="InterPro" id="IPR019800">
    <property type="entry name" value="Glyco_hydro_3_AS"/>
</dbReference>
<evidence type="ECO:0000256" key="2">
    <source>
        <dbReference type="ARBA" id="ARBA00022801"/>
    </source>
</evidence>
<dbReference type="InterPro" id="IPR036962">
    <property type="entry name" value="Glyco_hydro_3_N_sf"/>
</dbReference>
<keyword evidence="2 5" id="KW-0378">Hydrolase</keyword>
<protein>
    <submittedName>
        <fullName evidence="5">Glycoside hydrolase family 3</fullName>
    </submittedName>
</protein>
<evidence type="ECO:0000313" key="5">
    <source>
        <dbReference type="EMBL" id="BBO79035.1"/>
    </source>
</evidence>
<dbReference type="Gene3D" id="3.20.20.300">
    <property type="entry name" value="Glycoside hydrolase, family 3, N-terminal domain"/>
    <property type="match status" value="1"/>
</dbReference>
<dbReference type="InterPro" id="IPR001764">
    <property type="entry name" value="Glyco_hydro_3_N"/>
</dbReference>
<dbReference type="OrthoDB" id="9781691at2"/>
<dbReference type="PANTHER" id="PTHR30480">
    <property type="entry name" value="BETA-HEXOSAMINIDASE-RELATED"/>
    <property type="match status" value="1"/>
</dbReference>